<keyword evidence="2 8" id="KW-0813">Transport</keyword>
<evidence type="ECO:0000313" key="10">
    <source>
        <dbReference type="EMBL" id="SFE66053.1"/>
    </source>
</evidence>
<dbReference type="RefSeq" id="WP_092196229.1">
    <property type="nucleotide sequence ID" value="NZ_FOND01000005.1"/>
</dbReference>
<dbReference type="PROSITE" id="PS51379">
    <property type="entry name" value="4FE4S_FER_2"/>
    <property type="match status" value="1"/>
</dbReference>
<evidence type="ECO:0000256" key="5">
    <source>
        <dbReference type="ARBA" id="ARBA00023004"/>
    </source>
</evidence>
<dbReference type="GO" id="GO:0051538">
    <property type="term" value="F:3 iron, 4 sulfur cluster binding"/>
    <property type="evidence" value="ECO:0007669"/>
    <property type="project" value="UniProtKB-KW"/>
</dbReference>
<organism evidence="10 11">
    <name type="scientific">Blastococcus tunisiensis</name>
    <dbReference type="NCBI Taxonomy" id="1798228"/>
    <lineage>
        <taxon>Bacteria</taxon>
        <taxon>Bacillati</taxon>
        <taxon>Actinomycetota</taxon>
        <taxon>Actinomycetes</taxon>
        <taxon>Geodermatophilales</taxon>
        <taxon>Geodermatophilaceae</taxon>
        <taxon>Blastococcus</taxon>
    </lineage>
</organism>
<dbReference type="GO" id="GO:0005506">
    <property type="term" value="F:iron ion binding"/>
    <property type="evidence" value="ECO:0007669"/>
    <property type="project" value="UniProtKB-UniRule"/>
</dbReference>
<evidence type="ECO:0000256" key="1">
    <source>
        <dbReference type="ARBA" id="ARBA00001927"/>
    </source>
</evidence>
<dbReference type="PANTHER" id="PTHR36923">
    <property type="entry name" value="FERREDOXIN"/>
    <property type="match status" value="1"/>
</dbReference>
<dbReference type="SUPFAM" id="SSF54862">
    <property type="entry name" value="4Fe-4S ferredoxins"/>
    <property type="match status" value="1"/>
</dbReference>
<dbReference type="GO" id="GO:0009055">
    <property type="term" value="F:electron transfer activity"/>
    <property type="evidence" value="ECO:0007669"/>
    <property type="project" value="UniProtKB-UniRule"/>
</dbReference>
<evidence type="ECO:0000256" key="6">
    <source>
        <dbReference type="ARBA" id="ARBA00023014"/>
    </source>
</evidence>
<dbReference type="InterPro" id="IPR051269">
    <property type="entry name" value="Fe-S_cluster_ET"/>
</dbReference>
<evidence type="ECO:0000256" key="3">
    <source>
        <dbReference type="ARBA" id="ARBA00022723"/>
    </source>
</evidence>
<dbReference type="EMBL" id="FOND01000005">
    <property type="protein sequence ID" value="SFE66053.1"/>
    <property type="molecule type" value="Genomic_DNA"/>
</dbReference>
<dbReference type="Gene3D" id="3.30.70.20">
    <property type="match status" value="1"/>
</dbReference>
<keyword evidence="4 8" id="KW-0249">Electron transport</keyword>
<evidence type="ECO:0000256" key="8">
    <source>
        <dbReference type="RuleBase" id="RU368020"/>
    </source>
</evidence>
<keyword evidence="7" id="KW-0003">3Fe-4S</keyword>
<evidence type="ECO:0000256" key="4">
    <source>
        <dbReference type="ARBA" id="ARBA00022982"/>
    </source>
</evidence>
<dbReference type="PANTHER" id="PTHR36923:SF3">
    <property type="entry name" value="FERREDOXIN"/>
    <property type="match status" value="1"/>
</dbReference>
<keyword evidence="11" id="KW-1185">Reference proteome</keyword>
<dbReference type="STRING" id="1798228.SAMN05216574_10533"/>
<comment type="function">
    <text evidence="8">Ferredoxins are iron-sulfur proteins that transfer electrons in a wide variety of metabolic reactions.</text>
</comment>
<sequence length="64" mass="6797">MSRIEVDRERCVGSGACEALAPDVFEVDDEGLLVVHRPEPDTDELGNVQDAVQACPTGALSLAE</sequence>
<dbReference type="PRINTS" id="PR00352">
    <property type="entry name" value="3FE4SFRDOXIN"/>
</dbReference>
<comment type="cofactor">
    <cofactor evidence="1">
        <name>[3Fe-4S] cluster</name>
        <dbReference type="ChEBI" id="CHEBI:21137"/>
    </cofactor>
</comment>
<dbReference type="InterPro" id="IPR017896">
    <property type="entry name" value="4Fe4S_Fe-S-bd"/>
</dbReference>
<dbReference type="Proteomes" id="UP000198589">
    <property type="component" value="Unassembled WGS sequence"/>
</dbReference>
<protein>
    <recommendedName>
        <fullName evidence="8">Ferredoxin</fullName>
    </recommendedName>
</protein>
<evidence type="ECO:0000313" key="11">
    <source>
        <dbReference type="Proteomes" id="UP000198589"/>
    </source>
</evidence>
<name>A0A1I2CE08_9ACTN</name>
<evidence type="ECO:0000259" key="9">
    <source>
        <dbReference type="PROSITE" id="PS51379"/>
    </source>
</evidence>
<dbReference type="InterPro" id="IPR001080">
    <property type="entry name" value="3Fe4S_ferredoxin"/>
</dbReference>
<keyword evidence="5 8" id="KW-0408">Iron</keyword>
<accession>A0A1I2CE08</accession>
<keyword evidence="3 8" id="KW-0479">Metal-binding</keyword>
<evidence type="ECO:0000256" key="7">
    <source>
        <dbReference type="ARBA" id="ARBA00023291"/>
    </source>
</evidence>
<proteinExistence type="predicted"/>
<dbReference type="AlphaFoldDB" id="A0A1I2CE08"/>
<dbReference type="Pfam" id="PF13370">
    <property type="entry name" value="Fer4_13"/>
    <property type="match status" value="1"/>
</dbReference>
<keyword evidence="6 8" id="KW-0411">Iron-sulfur</keyword>
<evidence type="ECO:0000256" key="2">
    <source>
        <dbReference type="ARBA" id="ARBA00022448"/>
    </source>
</evidence>
<gene>
    <name evidence="10" type="ORF">SAMN05216574_10533</name>
</gene>
<dbReference type="OrthoDB" id="4741951at2"/>
<feature type="domain" description="4Fe-4S ferredoxin-type" evidence="9">
    <location>
        <begin position="2"/>
        <end position="30"/>
    </location>
</feature>
<reference evidence="11" key="1">
    <citation type="submission" date="2016-10" db="EMBL/GenBank/DDBJ databases">
        <authorList>
            <person name="Varghese N."/>
            <person name="Submissions S."/>
        </authorList>
    </citation>
    <scope>NUCLEOTIDE SEQUENCE [LARGE SCALE GENOMIC DNA]</scope>
    <source>
        <strain evidence="11">DSM 46838</strain>
    </source>
</reference>